<keyword evidence="4" id="KW-0479">Metal-binding</keyword>
<dbReference type="HOGENOM" id="CLU_1074297_0_0_1"/>
<gene>
    <name evidence="9" type="ORF">M422DRAFT_261377</name>
</gene>
<evidence type="ECO:0000256" key="6">
    <source>
        <dbReference type="ARBA" id="ARBA00023004"/>
    </source>
</evidence>
<organism evidence="9 10">
    <name type="scientific">Sphaerobolus stellatus (strain SS14)</name>
    <dbReference type="NCBI Taxonomy" id="990650"/>
    <lineage>
        <taxon>Eukaryota</taxon>
        <taxon>Fungi</taxon>
        <taxon>Dikarya</taxon>
        <taxon>Basidiomycota</taxon>
        <taxon>Agaricomycotina</taxon>
        <taxon>Agaricomycetes</taxon>
        <taxon>Phallomycetidae</taxon>
        <taxon>Geastrales</taxon>
        <taxon>Sphaerobolaceae</taxon>
        <taxon>Sphaerobolus</taxon>
    </lineage>
</organism>
<evidence type="ECO:0000256" key="1">
    <source>
        <dbReference type="ARBA" id="ARBA00001970"/>
    </source>
</evidence>
<dbReference type="GO" id="GO:0004601">
    <property type="term" value="F:peroxidase activity"/>
    <property type="evidence" value="ECO:0007669"/>
    <property type="project" value="UniProtKB-KW"/>
</dbReference>
<reference evidence="9 10" key="1">
    <citation type="submission" date="2014-06" db="EMBL/GenBank/DDBJ databases">
        <title>Evolutionary Origins and Diversification of the Mycorrhizal Mutualists.</title>
        <authorList>
            <consortium name="DOE Joint Genome Institute"/>
            <consortium name="Mycorrhizal Genomics Consortium"/>
            <person name="Kohler A."/>
            <person name="Kuo A."/>
            <person name="Nagy L.G."/>
            <person name="Floudas D."/>
            <person name="Copeland A."/>
            <person name="Barry K.W."/>
            <person name="Cichocki N."/>
            <person name="Veneault-Fourrey C."/>
            <person name="LaButti K."/>
            <person name="Lindquist E.A."/>
            <person name="Lipzen A."/>
            <person name="Lundell T."/>
            <person name="Morin E."/>
            <person name="Murat C."/>
            <person name="Riley R."/>
            <person name="Ohm R."/>
            <person name="Sun H."/>
            <person name="Tunlid A."/>
            <person name="Henrissat B."/>
            <person name="Grigoriev I.V."/>
            <person name="Hibbett D.S."/>
            <person name="Martin F."/>
        </authorList>
    </citation>
    <scope>NUCLEOTIDE SEQUENCE [LARGE SCALE GENOMIC DNA]</scope>
    <source>
        <strain evidence="9 10">SS14</strain>
    </source>
</reference>
<dbReference type="OrthoDB" id="2542103at2759"/>
<evidence type="ECO:0000256" key="5">
    <source>
        <dbReference type="ARBA" id="ARBA00023002"/>
    </source>
</evidence>
<proteinExistence type="inferred from homology"/>
<dbReference type="InterPro" id="IPR036851">
    <property type="entry name" value="Chloroperoxidase-like_sf"/>
</dbReference>
<evidence type="ECO:0000256" key="3">
    <source>
        <dbReference type="ARBA" id="ARBA00022617"/>
    </source>
</evidence>
<evidence type="ECO:0000259" key="8">
    <source>
        <dbReference type="PROSITE" id="PS51405"/>
    </source>
</evidence>
<evidence type="ECO:0000313" key="10">
    <source>
        <dbReference type="Proteomes" id="UP000054279"/>
    </source>
</evidence>
<evidence type="ECO:0000313" key="9">
    <source>
        <dbReference type="EMBL" id="KIJ36241.1"/>
    </source>
</evidence>
<comment type="similarity">
    <text evidence="7">Belongs to the chloroperoxidase family.</text>
</comment>
<dbReference type="InterPro" id="IPR000028">
    <property type="entry name" value="Chloroperoxidase"/>
</dbReference>
<sequence>MEGLNLTSDFAKFFTYQAFLMNGNSITSLMSLGLKSSLTGQDTKACSGRWSQSAWHFRDMTRLDAHLSDQTVFNENFIQGFIATSKKFGYNATYDINAVADLRHNRLVDSIKNSPELVFTSPRILSAYSEVVFPIIFSVDGRLNNRRLTTDGARRFFDLQRMPDDFHRQPTPVNFTIIEPLVRQIFNKHPSCPVLTIARTTTKSCSTLPLSAISAEFTEISRCASFQPSILTPPVSSGRTLTRTYIRKTCALAYVGAPY</sequence>
<dbReference type="Gene3D" id="1.10.489.10">
    <property type="entry name" value="Chloroperoxidase-like"/>
    <property type="match status" value="1"/>
</dbReference>
<evidence type="ECO:0000256" key="2">
    <source>
        <dbReference type="ARBA" id="ARBA00022559"/>
    </source>
</evidence>
<keyword evidence="6" id="KW-0408">Iron</keyword>
<dbReference type="PANTHER" id="PTHR33577">
    <property type="entry name" value="STERIGMATOCYSTIN BIOSYNTHESIS PEROXIDASE STCC-RELATED"/>
    <property type="match status" value="1"/>
</dbReference>
<keyword evidence="2" id="KW-0575">Peroxidase</keyword>
<keyword evidence="5" id="KW-0560">Oxidoreductase</keyword>
<dbReference type="PANTHER" id="PTHR33577:SF16">
    <property type="entry name" value="HEME HALOPEROXIDASE FAMILY PROFILE DOMAIN-CONTAINING PROTEIN"/>
    <property type="match status" value="1"/>
</dbReference>
<dbReference type="Pfam" id="PF01328">
    <property type="entry name" value="Peroxidase_2"/>
    <property type="match status" value="1"/>
</dbReference>
<dbReference type="PROSITE" id="PS51405">
    <property type="entry name" value="HEME_HALOPEROXIDASE"/>
    <property type="match status" value="1"/>
</dbReference>
<evidence type="ECO:0000256" key="7">
    <source>
        <dbReference type="ARBA" id="ARBA00025795"/>
    </source>
</evidence>
<keyword evidence="3" id="KW-0349">Heme</keyword>
<keyword evidence="10" id="KW-1185">Reference proteome</keyword>
<dbReference type="AlphaFoldDB" id="A0A0C9VFQ1"/>
<evidence type="ECO:0000256" key="4">
    <source>
        <dbReference type="ARBA" id="ARBA00022723"/>
    </source>
</evidence>
<dbReference type="EMBL" id="KN837180">
    <property type="protein sequence ID" value="KIJ36241.1"/>
    <property type="molecule type" value="Genomic_DNA"/>
</dbReference>
<comment type="cofactor">
    <cofactor evidence="1">
        <name>heme b</name>
        <dbReference type="ChEBI" id="CHEBI:60344"/>
    </cofactor>
</comment>
<dbReference type="GO" id="GO:0046872">
    <property type="term" value="F:metal ion binding"/>
    <property type="evidence" value="ECO:0007669"/>
    <property type="project" value="UniProtKB-KW"/>
</dbReference>
<feature type="domain" description="Heme haloperoxidase family profile" evidence="8">
    <location>
        <begin position="1"/>
        <end position="183"/>
    </location>
</feature>
<accession>A0A0C9VFQ1</accession>
<protein>
    <submittedName>
        <fullName evidence="9">Unplaced genomic scaffold SPHSTscaffold_105, whole genome shotgun sequence</fullName>
    </submittedName>
</protein>
<dbReference type="Proteomes" id="UP000054279">
    <property type="component" value="Unassembled WGS sequence"/>
</dbReference>
<name>A0A0C9VFQ1_SPHS4</name>